<accession>A0AB34KI41</accession>
<dbReference type="RefSeq" id="XP_069227715.1">
    <property type="nucleotide sequence ID" value="XM_069375596.1"/>
</dbReference>
<dbReference type="GeneID" id="96008434"/>
<organism evidence="1 2">
    <name type="scientific">Cladosporium halotolerans</name>
    <dbReference type="NCBI Taxonomy" id="1052096"/>
    <lineage>
        <taxon>Eukaryota</taxon>
        <taxon>Fungi</taxon>
        <taxon>Dikarya</taxon>
        <taxon>Ascomycota</taxon>
        <taxon>Pezizomycotina</taxon>
        <taxon>Dothideomycetes</taxon>
        <taxon>Dothideomycetidae</taxon>
        <taxon>Cladosporiales</taxon>
        <taxon>Cladosporiaceae</taxon>
        <taxon>Cladosporium</taxon>
    </lineage>
</organism>
<proteinExistence type="predicted"/>
<gene>
    <name evidence="1" type="ORF">WHR41_06991</name>
</gene>
<protein>
    <submittedName>
        <fullName evidence="1">Uncharacterized protein</fullName>
    </submittedName>
</protein>
<reference evidence="1 2" key="1">
    <citation type="journal article" date="2020" name="Microbiol. Resour. Announc.">
        <title>Draft Genome Sequence of a Cladosporium Species Isolated from the Mesophotic Ascidian Didemnum maculosum.</title>
        <authorList>
            <person name="Gioti A."/>
            <person name="Siaperas R."/>
            <person name="Nikolaivits E."/>
            <person name="Le Goff G."/>
            <person name="Ouazzani J."/>
            <person name="Kotoulas G."/>
            <person name="Topakas E."/>
        </authorList>
    </citation>
    <scope>NUCLEOTIDE SEQUENCE [LARGE SCALE GENOMIC DNA]</scope>
    <source>
        <strain evidence="1 2">TM138-S3</strain>
    </source>
</reference>
<dbReference type="EMBL" id="JAAQHG020000025">
    <property type="protein sequence ID" value="KAL1584609.1"/>
    <property type="molecule type" value="Genomic_DNA"/>
</dbReference>
<name>A0AB34KI41_9PEZI</name>
<keyword evidence="2" id="KW-1185">Reference proteome</keyword>
<evidence type="ECO:0000313" key="2">
    <source>
        <dbReference type="Proteomes" id="UP000803884"/>
    </source>
</evidence>
<dbReference type="AlphaFoldDB" id="A0AB34KI41"/>
<comment type="caution">
    <text evidence="1">The sequence shown here is derived from an EMBL/GenBank/DDBJ whole genome shotgun (WGS) entry which is preliminary data.</text>
</comment>
<evidence type="ECO:0000313" key="1">
    <source>
        <dbReference type="EMBL" id="KAL1584609.1"/>
    </source>
</evidence>
<sequence length="221" mass="25204">MDPPPAGHQHPPSKVVWRTSAESGNDLKTTVAHLYNLYKSPLFRLPPELRTRIYEHAFKADNGHIIAASKDFPEPALLRTCSAVRREATGLCYAVSNFTLATYGFDQTTMDMFTRKKRAVRDQYGATFIHVQMQIHVGRDWRKLKSWAQAVHRNKLRFVRSTEDQLTGLAANTSPENIKIVGLLRLAKSMHYAPWESIEGYVDAYRADLIALHTDWALDHD</sequence>
<dbReference type="Proteomes" id="UP000803884">
    <property type="component" value="Unassembled WGS sequence"/>
</dbReference>